<evidence type="ECO:0000313" key="3">
    <source>
        <dbReference type="Proteomes" id="UP000240935"/>
    </source>
</evidence>
<sequence>MLLENQLYLQRNFVGYCQKGDAVRKLRYNYRENVDYADLSYDEMNNCDEILALANPIANRGSHNKRFIFLTKFAAYSFIIECQTLKAKEIRCHVIDVYNKYHELLMYCKQKNSQKNFEQSKNDAVKLYQIREDNKHQEYKKQKNREIKAIKETTEEIRRQKDMYKEKYCKLEYEVKKYKQLYKELEHKVDNGKNKLKKLSNEITDNSLKRKIKKEINGLC</sequence>
<feature type="coiled-coil region" evidence="1">
    <location>
        <begin position="136"/>
        <end position="202"/>
    </location>
</feature>
<dbReference type="EMBL" id="KF959826">
    <property type="protein sequence ID" value="AHJ40267.1"/>
    <property type="molecule type" value="Genomic_DNA"/>
</dbReference>
<dbReference type="SMR" id="W6GGL8"/>
<evidence type="ECO:0000256" key="1">
    <source>
        <dbReference type="SAM" id="Coils"/>
    </source>
</evidence>
<name>W6GGL8_MIMIV</name>
<keyword evidence="1" id="KW-0175">Coiled coil</keyword>
<dbReference type="Proteomes" id="UP000240935">
    <property type="component" value="Segment"/>
</dbReference>
<evidence type="ECO:0000313" key="2">
    <source>
        <dbReference type="EMBL" id="AHJ40267.1"/>
    </source>
</evidence>
<accession>W6GGL8</accession>
<protein>
    <submittedName>
        <fullName evidence="2">Uncharacterized protein</fullName>
    </submittedName>
</protein>
<reference evidence="2 3" key="1">
    <citation type="journal article" date="2014" name="Virol. J.">
        <title>Samba virus: a novel mimivirus from a giant rain forest, the Brazilian Amazon.</title>
        <authorList>
            <person name="Campos R.K."/>
            <person name="Boratto P.V."/>
            <person name="Assis F.L."/>
            <person name="Aguiar E.R."/>
            <person name="Silva L.C."/>
            <person name="Albarnaz J.D."/>
            <person name="Dornas F.P."/>
            <person name="Trindade G.S."/>
            <person name="Ferreira P.P."/>
            <person name="Marques J.T."/>
            <person name="Robert C."/>
            <person name="Raoult D."/>
            <person name="Kroon E.G."/>
            <person name="La Scola B."/>
            <person name="Abrahao J.S."/>
        </authorList>
    </citation>
    <scope>NUCLEOTIDE SEQUENCE [LARGE SCALE GENOMIC DNA]</scope>
</reference>
<organism evidence="2 3">
    <name type="scientific">Samba virus</name>
    <dbReference type="NCBI Taxonomy" id="1461100"/>
    <lineage>
        <taxon>Viruses</taxon>
        <taxon>Varidnaviria</taxon>
        <taxon>Bamfordvirae</taxon>
        <taxon>Nucleocytoviricota</taxon>
        <taxon>Megaviricetes</taxon>
        <taxon>Imitervirales</taxon>
        <taxon>Mimiviridae</taxon>
        <taxon>Megamimivirinae</taxon>
        <taxon>Mimivirus</taxon>
        <taxon>Mimivirus bradfordmassiliense</taxon>
    </lineage>
</organism>
<proteinExistence type="predicted"/>